<evidence type="ECO:0000313" key="3">
    <source>
        <dbReference type="Proteomes" id="UP000274907"/>
    </source>
</evidence>
<accession>A0A3S0AWT7</accession>
<comment type="caution">
    <text evidence="2">The sequence shown here is derived from an EMBL/GenBank/DDBJ whole genome shotgun (WGS) entry which is preliminary data.</text>
</comment>
<evidence type="ECO:0000313" key="2">
    <source>
        <dbReference type="EMBL" id="RSZ64225.1"/>
    </source>
</evidence>
<dbReference type="OrthoDB" id="4423119at2"/>
<keyword evidence="3" id="KW-1185">Reference proteome</keyword>
<gene>
    <name evidence="2" type="ORF">EAH68_04280</name>
</gene>
<dbReference type="Proteomes" id="UP000274907">
    <property type="component" value="Unassembled WGS sequence"/>
</dbReference>
<feature type="compositionally biased region" description="Polar residues" evidence="1">
    <location>
        <begin position="160"/>
        <end position="174"/>
    </location>
</feature>
<evidence type="ECO:0000256" key="1">
    <source>
        <dbReference type="SAM" id="MobiDB-lite"/>
    </source>
</evidence>
<sequence length="174" mass="18445">MCGACGVRPDWAGPVVAGPLHRRDIASCLTRLCRHIIVRDMPRGWVVAEVTGRSTPVQTFDELISAAAAHARARTWPDLEQLLLELAAPPRSNTPVNGQLLLPEPSAGSMPVLAAVTHLPAHMKLAAFALGVHSIPSPEPVVTDLGGSQLSARGGRLATTRPTGLSSRPPSRRR</sequence>
<dbReference type="AlphaFoldDB" id="A0A3S0AWT7"/>
<protein>
    <submittedName>
        <fullName evidence="2">Uncharacterized protein</fullName>
    </submittedName>
</protein>
<reference evidence="2 3" key="1">
    <citation type="submission" date="2018-12" db="EMBL/GenBank/DDBJ databases">
        <title>YIM 101343 draft genome.</title>
        <authorList>
            <person name="Chen X."/>
        </authorList>
    </citation>
    <scope>NUCLEOTIDE SEQUENCE [LARGE SCALE GENOMIC DNA]</scope>
    <source>
        <strain evidence="2 3">YIM 101343</strain>
    </source>
</reference>
<organism evidence="2 3">
    <name type="scientific">Corynebacterium hylobatis</name>
    <dbReference type="NCBI Taxonomy" id="1859290"/>
    <lineage>
        <taxon>Bacteria</taxon>
        <taxon>Bacillati</taxon>
        <taxon>Actinomycetota</taxon>
        <taxon>Actinomycetes</taxon>
        <taxon>Mycobacteriales</taxon>
        <taxon>Corynebacteriaceae</taxon>
        <taxon>Corynebacterium</taxon>
    </lineage>
</organism>
<feature type="region of interest" description="Disordered" evidence="1">
    <location>
        <begin position="143"/>
        <end position="174"/>
    </location>
</feature>
<name>A0A3S0AWT7_9CORY</name>
<dbReference type="EMBL" id="RXHJ01000005">
    <property type="protein sequence ID" value="RSZ64225.1"/>
    <property type="molecule type" value="Genomic_DNA"/>
</dbReference>
<proteinExistence type="predicted"/>